<proteinExistence type="predicted"/>
<organism evidence="2 3">
    <name type="scientific">Zasmidium cellare</name>
    <name type="common">Wine cellar mold</name>
    <name type="synonym">Racodium cellare</name>
    <dbReference type="NCBI Taxonomy" id="395010"/>
    <lineage>
        <taxon>Eukaryota</taxon>
        <taxon>Fungi</taxon>
        <taxon>Dikarya</taxon>
        <taxon>Ascomycota</taxon>
        <taxon>Pezizomycotina</taxon>
        <taxon>Dothideomycetes</taxon>
        <taxon>Dothideomycetidae</taxon>
        <taxon>Mycosphaerellales</taxon>
        <taxon>Mycosphaerellaceae</taxon>
        <taxon>Zasmidium</taxon>
    </lineage>
</organism>
<dbReference type="EMBL" id="JAXOVC010000005">
    <property type="protein sequence ID" value="KAK4501828.1"/>
    <property type="molecule type" value="Genomic_DNA"/>
</dbReference>
<evidence type="ECO:0000313" key="2">
    <source>
        <dbReference type="EMBL" id="KAK4501828.1"/>
    </source>
</evidence>
<feature type="compositionally biased region" description="Acidic residues" evidence="1">
    <location>
        <begin position="1161"/>
        <end position="1171"/>
    </location>
</feature>
<evidence type="ECO:0000256" key="1">
    <source>
        <dbReference type="SAM" id="MobiDB-lite"/>
    </source>
</evidence>
<accession>A0ABR0EKT8</accession>
<dbReference type="Proteomes" id="UP001305779">
    <property type="component" value="Unassembled WGS sequence"/>
</dbReference>
<feature type="region of interest" description="Disordered" evidence="1">
    <location>
        <begin position="1043"/>
        <end position="1203"/>
    </location>
</feature>
<name>A0ABR0EKT8_ZASCE</name>
<gene>
    <name evidence="2" type="ORF">PRZ48_007637</name>
</gene>
<feature type="compositionally biased region" description="Acidic residues" evidence="1">
    <location>
        <begin position="1081"/>
        <end position="1097"/>
    </location>
</feature>
<evidence type="ECO:0000313" key="3">
    <source>
        <dbReference type="Proteomes" id="UP001305779"/>
    </source>
</evidence>
<protein>
    <submittedName>
        <fullName evidence="2">Uncharacterized protein</fullName>
    </submittedName>
</protein>
<keyword evidence="3" id="KW-1185">Reference proteome</keyword>
<reference evidence="2 3" key="1">
    <citation type="journal article" date="2023" name="G3 (Bethesda)">
        <title>A chromosome-level genome assembly of Zasmidium syzygii isolated from banana leaves.</title>
        <authorList>
            <person name="van Westerhoven A.C."/>
            <person name="Mehrabi R."/>
            <person name="Talebi R."/>
            <person name="Steentjes M.B.F."/>
            <person name="Corcolon B."/>
            <person name="Chong P.A."/>
            <person name="Kema G.H.J."/>
            <person name="Seidl M.F."/>
        </authorList>
    </citation>
    <scope>NUCLEOTIDE SEQUENCE [LARGE SCALE GENOMIC DNA]</scope>
    <source>
        <strain evidence="2 3">P124</strain>
    </source>
</reference>
<sequence>MSTSGNLPEPPEFKQLYERLFEPSEHTHKKSIGRFKTDSARKEFAAEVKDVRSKLPRYKSNNPSSLLKGMEEDPLSYAQKLFRKIIDGLMLNNLQTSRMQFSHFEWLLPGPYATPQQLLTYDLLQACPMVVSNSELSSILNLERSTEASPPTGPGSHLYMRSWILTGAELSTLIQYMRSQDMLFEELEAWESVLDVWFRSHSEAPSVFTIRYIGICDGPKRPIDRHIEDLTQRKYSLFVEFMGALQACLPHVFQNTEIYLISDASIDPDSYLPIDDVERVGIQFFDHTTLLNRQRGGFYSSYVPSAQDADTFRDLGTDFWHSFRETGGLPRNAMVAKVTSHFQAVQQYANGNPGETGTGNYRFTDTYREVIEQQATPLQYQGHTIIAFIGKDVTLDEYVAESPFIKGSSRAGRLTRDFIHRLVHYEAQANNRVSYEGPFKPESGPWCFVDLWPWLTHKNKPKAAEFLQNYLQITQPLIAVTYSRPVNELVRSNFQNENGVKMNTFTSIVGKPTIQYYDYDTDGNPDEDSAFINIPHIHPGRDKYGDQDITLRRVFDLTMQYTFLVSDVAIKVVDRWYSQNLPGIDEPPKQKELCDQILAEVDRLCSDSDSHKRFFESLEKARKDLLSHWGKTFSYRTQEERPVLNEEGRRKLAGLGQAVGKPNSDERKQQLNQLWEEDIADLHVLVPREEGKTKWMKSLLNVPQHQFYYLHIVAHIPPEPYTGELLGEFKPQNAGQDWMNDEQARHQAAVAAGLWLSEQLEKDDAVENVGGKTPEKYLSPRDCQGRSVKFNSDGEFKVRWIEPGTEILMATKMWCTLAVPKGPNSPRYVYFTKDGVDVLGPGNESFRATHFGNKIASASVTLPKIVDKPDALSLWRQVCDAHKISTGALQEEVEAVEWGPAGTKALNNMSNKLDPKQKIPPNPTDAIWLLQKFIDERENLALGGVFHTADKDKFPDSTEDLQGFLEFLRQPAYCKHPYANFWIGKLSREKPETVVLAKNLPLLRDTRADRRQEKSKGLRVETKRTKGVHVHELYFTLGAKGSALDNPFEEGSDQSCLSKRKSEYATSGKGGKDKKKKSAEDSEEEDVEEEEAEEDEQVTLKPAKTSKKRKSSRAEISDEDTTVATPKKRRRSQPKTASKDSDDEPIAPKPATKRKRKSVGDDEGQGEDEVGEQTSMMEQPSKKKKTSLQRTHTSGGNRGGKHY</sequence>
<comment type="caution">
    <text evidence="2">The sequence shown here is derived from an EMBL/GenBank/DDBJ whole genome shotgun (WGS) entry which is preliminary data.</text>
</comment>